<feature type="transmembrane region" description="Helical" evidence="7">
    <location>
        <begin position="189"/>
        <end position="210"/>
    </location>
</feature>
<evidence type="ECO:0000313" key="10">
    <source>
        <dbReference type="EMBL" id="QJQ02513.1"/>
    </source>
</evidence>
<dbReference type="RefSeq" id="WP_026052376.1">
    <property type="nucleotide sequence ID" value="NZ_CP008956.1"/>
</dbReference>
<evidence type="ECO:0000256" key="1">
    <source>
        <dbReference type="ARBA" id="ARBA00004370"/>
    </source>
</evidence>
<gene>
    <name evidence="10" type="ORF">C798_20470</name>
</gene>
<dbReference type="InterPro" id="IPR004089">
    <property type="entry name" value="MCPsignal_dom"/>
</dbReference>
<dbReference type="EMBL" id="CP008956">
    <property type="protein sequence ID" value="QJQ02513.1"/>
    <property type="molecule type" value="Genomic_DNA"/>
</dbReference>
<evidence type="ECO:0000256" key="4">
    <source>
        <dbReference type="PROSITE-ProRule" id="PRU00284"/>
    </source>
</evidence>
<feature type="compositionally biased region" description="Basic and acidic residues" evidence="6">
    <location>
        <begin position="554"/>
        <end position="573"/>
    </location>
</feature>
<dbReference type="AlphaFoldDB" id="A0A6M3ZWA7"/>
<keyword evidence="4" id="KW-0807">Transducer</keyword>
<dbReference type="PROSITE" id="PS50111">
    <property type="entry name" value="CHEMOTAXIS_TRANSDUC_2"/>
    <property type="match status" value="1"/>
</dbReference>
<dbReference type="Pfam" id="PF05227">
    <property type="entry name" value="CHASE3"/>
    <property type="match status" value="1"/>
</dbReference>
<comment type="similarity">
    <text evidence="3">Belongs to the methyl-accepting chemotaxis (MCP) protein family.</text>
</comment>
<dbReference type="InterPro" id="IPR003660">
    <property type="entry name" value="HAMP_dom"/>
</dbReference>
<keyword evidence="2" id="KW-0488">Methylation</keyword>
<dbReference type="GO" id="GO:0004888">
    <property type="term" value="F:transmembrane signaling receptor activity"/>
    <property type="evidence" value="ECO:0007669"/>
    <property type="project" value="InterPro"/>
</dbReference>
<evidence type="ECO:0000256" key="6">
    <source>
        <dbReference type="SAM" id="MobiDB-lite"/>
    </source>
</evidence>
<keyword evidence="7" id="KW-1133">Transmembrane helix</keyword>
<dbReference type="CDD" id="cd19410">
    <property type="entry name" value="HK9-like_sensor"/>
    <property type="match status" value="1"/>
</dbReference>
<dbReference type="FunFam" id="1.10.287.950:FF:000001">
    <property type="entry name" value="Methyl-accepting chemotaxis sensory transducer"/>
    <property type="match status" value="1"/>
</dbReference>
<dbReference type="PANTHER" id="PTHR43531">
    <property type="entry name" value="PROTEIN ICFG"/>
    <property type="match status" value="1"/>
</dbReference>
<keyword evidence="5" id="KW-0175">Coiled coil</keyword>
<evidence type="ECO:0000313" key="11">
    <source>
        <dbReference type="Proteomes" id="UP000501648"/>
    </source>
</evidence>
<dbReference type="GO" id="GO:0006935">
    <property type="term" value="P:chemotaxis"/>
    <property type="evidence" value="ECO:0007669"/>
    <property type="project" value="InterPro"/>
</dbReference>
<comment type="subcellular location">
    <subcellularLocation>
        <location evidence="1">Membrane</location>
    </subcellularLocation>
</comment>
<keyword evidence="7" id="KW-0812">Transmembrane</keyword>
<accession>A0A6M3ZWA7</accession>
<feature type="transmembrane region" description="Helical" evidence="7">
    <location>
        <begin position="12"/>
        <end position="33"/>
    </location>
</feature>
<evidence type="ECO:0000259" key="9">
    <source>
        <dbReference type="PROSITE" id="PS50885"/>
    </source>
</evidence>
<dbReference type="PROSITE" id="PS50885">
    <property type="entry name" value="HAMP"/>
    <property type="match status" value="1"/>
</dbReference>
<dbReference type="CDD" id="cd11386">
    <property type="entry name" value="MCP_signal"/>
    <property type="match status" value="1"/>
</dbReference>
<proteinExistence type="inferred from homology"/>
<dbReference type="PANTHER" id="PTHR43531:SF14">
    <property type="entry name" value="METHYL-ACCEPTING CHEMOTAXIS PROTEIN I-RELATED"/>
    <property type="match status" value="1"/>
</dbReference>
<dbReference type="InterPro" id="IPR051310">
    <property type="entry name" value="MCP_chemotaxis"/>
</dbReference>
<dbReference type="PRINTS" id="PR00260">
    <property type="entry name" value="CHEMTRNSDUCR"/>
</dbReference>
<evidence type="ECO:0000256" key="7">
    <source>
        <dbReference type="SAM" id="Phobius"/>
    </source>
</evidence>
<protein>
    <submittedName>
        <fullName evidence="10">Chemotaxis protein</fullName>
    </submittedName>
</protein>
<name>A0A6M3ZWA7_9BURK</name>
<organism evidence="10 11">
    <name type="scientific">Herbaspirillum rubrisubalbicans Os34</name>
    <dbReference type="NCBI Taxonomy" id="1235827"/>
    <lineage>
        <taxon>Bacteria</taxon>
        <taxon>Pseudomonadati</taxon>
        <taxon>Pseudomonadota</taxon>
        <taxon>Betaproteobacteria</taxon>
        <taxon>Burkholderiales</taxon>
        <taxon>Oxalobacteraceae</taxon>
        <taxon>Herbaspirillum</taxon>
    </lineage>
</organism>
<evidence type="ECO:0000256" key="2">
    <source>
        <dbReference type="ARBA" id="ARBA00022481"/>
    </source>
</evidence>
<dbReference type="GO" id="GO:0007165">
    <property type="term" value="P:signal transduction"/>
    <property type="evidence" value="ECO:0007669"/>
    <property type="project" value="UniProtKB-KW"/>
</dbReference>
<feature type="compositionally biased region" description="Polar residues" evidence="6">
    <location>
        <begin position="518"/>
        <end position="528"/>
    </location>
</feature>
<evidence type="ECO:0000256" key="3">
    <source>
        <dbReference type="ARBA" id="ARBA00029447"/>
    </source>
</evidence>
<dbReference type="SMART" id="SM00283">
    <property type="entry name" value="MA"/>
    <property type="match status" value="1"/>
</dbReference>
<reference evidence="10 11" key="1">
    <citation type="journal article" date="2012" name="J. Bacteriol.">
        <title>Genome sequence of the pathogenic Herbaspirillum seropedicae strain Os34, isolated from rice roots.</title>
        <authorList>
            <person name="Ye W."/>
            <person name="Ye S."/>
            <person name="Liu J."/>
            <person name="Chang S."/>
            <person name="Chen M."/>
            <person name="Zhu B."/>
            <person name="Guo L."/>
            <person name="An Q."/>
        </authorList>
    </citation>
    <scope>NUCLEOTIDE SEQUENCE [LARGE SCALE GENOMIC DNA]</scope>
    <source>
        <strain evidence="10 11">Os34</strain>
    </source>
</reference>
<feature type="coiled-coil region" evidence="5">
    <location>
        <begin position="472"/>
        <end position="510"/>
    </location>
</feature>
<dbReference type="Proteomes" id="UP000501648">
    <property type="component" value="Chromosome"/>
</dbReference>
<feature type="region of interest" description="Disordered" evidence="6">
    <location>
        <begin position="518"/>
        <end position="581"/>
    </location>
</feature>
<dbReference type="SUPFAM" id="SSF58104">
    <property type="entry name" value="Methyl-accepting chemotaxis protein (MCP) signaling domain"/>
    <property type="match status" value="1"/>
</dbReference>
<dbReference type="GO" id="GO:0005886">
    <property type="term" value="C:plasma membrane"/>
    <property type="evidence" value="ECO:0007669"/>
    <property type="project" value="TreeGrafter"/>
</dbReference>
<feature type="domain" description="HAMP" evidence="9">
    <location>
        <begin position="226"/>
        <end position="267"/>
    </location>
</feature>
<dbReference type="Gene3D" id="1.10.287.950">
    <property type="entry name" value="Methyl-accepting chemotaxis protein"/>
    <property type="match status" value="1"/>
</dbReference>
<dbReference type="Pfam" id="PF00015">
    <property type="entry name" value="MCPsignal"/>
    <property type="match status" value="1"/>
</dbReference>
<sequence length="581" mass="61582">MYSSLTVGRKLGLAFLCMVVVSLVGSGLSLFNFNKLENASAMNIHTYEVMGQADDMLVNMVNIETGIRGYVASGNEAFLDPYKSGRKDFKTAFDKAKTLTADNPAQQKRLDEMLELSNKIEEVDQTLMKMRKEANASGSAQALQAYFGATHDKIFMDRFRAIQNDFVKAEGALLKERSDLVRTLSSSTLWVLIGGGAITVLLAICAGLAITRSIVNALGGEPAAAANVAQQIASGDLTVAVPLRNNDRGSLMASLASMREQLTTIVRGIQSSGESISVAAGEIATGNTDLSQRTEEQAASLEETASSMEQLTATVRQNSDNAKQANALAENASSLASRGGEVVSRVVDTMNEISDSSDKVGDIITVIEGIAFQTNILALNAAVEAARAGEQGRGFAVVASEVRSLAQRSAAAAKDVKELITLSGDRVERGTQLVGEAGDTIKEVMQAVRNVTDIMNEITAASAEQTAGIEQVNQALSQMDQVTQQNAALVEEAAAAAQAMSEQATELRRAVSIFKTGSVPQQRSTESHMSAVASVKPKARTNTVRSAPAVARALPDKSRSTEQKEAPSVKSDDASGDWETF</sequence>
<dbReference type="InterPro" id="IPR007891">
    <property type="entry name" value="CHASE3"/>
</dbReference>
<evidence type="ECO:0000259" key="8">
    <source>
        <dbReference type="PROSITE" id="PS50111"/>
    </source>
</evidence>
<evidence type="ECO:0000256" key="5">
    <source>
        <dbReference type="SAM" id="Coils"/>
    </source>
</evidence>
<keyword evidence="7" id="KW-0472">Membrane</keyword>
<dbReference type="InterPro" id="IPR004090">
    <property type="entry name" value="Chemotax_Me-accpt_rcpt"/>
</dbReference>
<feature type="domain" description="Methyl-accepting transducer" evidence="8">
    <location>
        <begin position="272"/>
        <end position="501"/>
    </location>
</feature>